<dbReference type="InterPro" id="IPR014480">
    <property type="entry name" value="Mannan-1_6-alpha_mannosidase"/>
</dbReference>
<keyword evidence="8" id="KW-0732">Signal</keyword>
<comment type="cofactor">
    <cofactor evidence="2 15">
        <name>heme</name>
        <dbReference type="ChEBI" id="CHEBI:30413"/>
    </cofactor>
</comment>
<reference evidence="17" key="1">
    <citation type="submission" date="2023-02" db="EMBL/GenBank/DDBJ databases">
        <authorList>
            <person name="Palmer J.M."/>
        </authorList>
    </citation>
    <scope>NUCLEOTIDE SEQUENCE</scope>
    <source>
        <strain evidence="17">FW57</strain>
    </source>
</reference>
<keyword evidence="18" id="KW-1185">Reference proteome</keyword>
<evidence type="ECO:0000256" key="11">
    <source>
        <dbReference type="ARBA" id="ARBA00023033"/>
    </source>
</evidence>
<dbReference type="InterPro" id="IPR017972">
    <property type="entry name" value="Cyt_P450_CS"/>
</dbReference>
<keyword evidence="12" id="KW-0472">Membrane</keyword>
<evidence type="ECO:0000256" key="12">
    <source>
        <dbReference type="ARBA" id="ARBA00023136"/>
    </source>
</evidence>
<evidence type="ECO:0000256" key="6">
    <source>
        <dbReference type="ARBA" id="ARBA00012350"/>
    </source>
</evidence>
<name>A0AAD4I105_9PEZI</name>
<evidence type="ECO:0000313" key="18">
    <source>
        <dbReference type="Proteomes" id="UP001197093"/>
    </source>
</evidence>
<dbReference type="GO" id="GO:0004497">
    <property type="term" value="F:monooxygenase activity"/>
    <property type="evidence" value="ECO:0007669"/>
    <property type="project" value="UniProtKB-KW"/>
</dbReference>
<keyword evidence="13" id="KW-0325">Glycoprotein</keyword>
<dbReference type="Pfam" id="PF00067">
    <property type="entry name" value="p450"/>
    <property type="match status" value="1"/>
</dbReference>
<keyword evidence="7 15" id="KW-0479">Metal-binding</keyword>
<keyword evidence="11" id="KW-0503">Monooxygenase</keyword>
<evidence type="ECO:0000256" key="14">
    <source>
        <dbReference type="ARBA" id="ARBA00023295"/>
    </source>
</evidence>
<evidence type="ECO:0000256" key="9">
    <source>
        <dbReference type="ARBA" id="ARBA00022801"/>
    </source>
</evidence>
<dbReference type="GO" id="GO:0012505">
    <property type="term" value="C:endomembrane system"/>
    <property type="evidence" value="ECO:0007669"/>
    <property type="project" value="UniProtKB-SubCell"/>
</dbReference>
<dbReference type="PANTHER" id="PTHR12145">
    <property type="entry name" value="MANNAN ENDO-1,6-ALPHA-MANNOSIDASE DCW1"/>
    <property type="match status" value="1"/>
</dbReference>
<evidence type="ECO:0000313" key="17">
    <source>
        <dbReference type="EMBL" id="KAG7291617.1"/>
    </source>
</evidence>
<evidence type="ECO:0000256" key="8">
    <source>
        <dbReference type="ARBA" id="ARBA00022729"/>
    </source>
</evidence>
<gene>
    <name evidence="17" type="ORF">NEMBOFW57_001636</name>
</gene>
<dbReference type="GO" id="GO:0008496">
    <property type="term" value="F:mannan endo-1,6-alpha-mannosidase activity"/>
    <property type="evidence" value="ECO:0007669"/>
    <property type="project" value="UniProtKB-EC"/>
</dbReference>
<dbReference type="GO" id="GO:0016705">
    <property type="term" value="F:oxidoreductase activity, acting on paired donors, with incorporation or reduction of molecular oxygen"/>
    <property type="evidence" value="ECO:0007669"/>
    <property type="project" value="InterPro"/>
</dbReference>
<evidence type="ECO:0000256" key="16">
    <source>
        <dbReference type="SAM" id="MobiDB-lite"/>
    </source>
</evidence>
<evidence type="ECO:0000256" key="13">
    <source>
        <dbReference type="ARBA" id="ARBA00023180"/>
    </source>
</evidence>
<feature type="binding site" description="axial binding residue" evidence="15">
    <location>
        <position position="876"/>
    </location>
    <ligand>
        <name>heme</name>
        <dbReference type="ChEBI" id="CHEBI:30413"/>
    </ligand>
    <ligandPart>
        <name>Fe</name>
        <dbReference type="ChEBI" id="CHEBI:18248"/>
    </ligandPart>
</feature>
<dbReference type="PRINTS" id="PR00465">
    <property type="entry name" value="EP450IV"/>
</dbReference>
<dbReference type="InterPro" id="IPR002403">
    <property type="entry name" value="Cyt_P450_E_grp-IV"/>
</dbReference>
<dbReference type="Gene3D" id="1.10.630.10">
    <property type="entry name" value="Cytochrome P450"/>
    <property type="match status" value="1"/>
</dbReference>
<dbReference type="PROSITE" id="PS00086">
    <property type="entry name" value="CYTOCHROME_P450"/>
    <property type="match status" value="1"/>
</dbReference>
<dbReference type="InterPro" id="IPR008928">
    <property type="entry name" value="6-hairpin_glycosidase_sf"/>
</dbReference>
<evidence type="ECO:0000256" key="3">
    <source>
        <dbReference type="ARBA" id="ARBA00004308"/>
    </source>
</evidence>
<dbReference type="EMBL" id="JAHCVI010000001">
    <property type="protein sequence ID" value="KAG7291617.1"/>
    <property type="molecule type" value="Genomic_DNA"/>
</dbReference>
<evidence type="ECO:0000256" key="2">
    <source>
        <dbReference type="ARBA" id="ARBA00001971"/>
    </source>
</evidence>
<keyword evidence="11" id="KW-0560">Oxidoreductase</keyword>
<comment type="similarity">
    <text evidence="5">Belongs to the cytochrome P450 family.</text>
</comment>
<evidence type="ECO:0000256" key="7">
    <source>
        <dbReference type="ARBA" id="ARBA00022723"/>
    </source>
</evidence>
<comment type="subcellular location">
    <subcellularLocation>
        <location evidence="3">Endomembrane system</location>
    </subcellularLocation>
</comment>
<evidence type="ECO:0000256" key="10">
    <source>
        <dbReference type="ARBA" id="ARBA00023004"/>
    </source>
</evidence>
<dbReference type="EC" id="3.2.1.101" evidence="6"/>
<dbReference type="PRINTS" id="PR00385">
    <property type="entry name" value="P450"/>
</dbReference>
<feature type="region of interest" description="Disordered" evidence="16">
    <location>
        <begin position="360"/>
        <end position="382"/>
    </location>
</feature>
<accession>A0AAD4I105</accession>
<dbReference type="PANTHER" id="PTHR12145:SF36">
    <property type="entry name" value="MANNAN ENDO-1,6-ALPHA-MANNOSIDASE DCW1"/>
    <property type="match status" value="1"/>
</dbReference>
<dbReference type="Gene3D" id="1.50.10.20">
    <property type="match status" value="1"/>
</dbReference>
<dbReference type="SUPFAM" id="SSF48208">
    <property type="entry name" value="Six-hairpin glycosidases"/>
    <property type="match status" value="1"/>
</dbReference>
<dbReference type="GO" id="GO:0005506">
    <property type="term" value="F:iron ion binding"/>
    <property type="evidence" value="ECO:0007669"/>
    <property type="project" value="InterPro"/>
</dbReference>
<dbReference type="GO" id="GO:0009272">
    <property type="term" value="P:fungal-type cell wall biogenesis"/>
    <property type="evidence" value="ECO:0007669"/>
    <property type="project" value="TreeGrafter"/>
</dbReference>
<keyword evidence="10 15" id="KW-0408">Iron</keyword>
<comment type="caution">
    <text evidence="17">The sequence shown here is derived from an EMBL/GenBank/DDBJ whole genome shotgun (WGS) entry which is preliminary data.</text>
</comment>
<dbReference type="InterPro" id="IPR005198">
    <property type="entry name" value="Glyco_hydro_76"/>
</dbReference>
<comment type="similarity">
    <text evidence="4">Belongs to the glycosyl hydrolase 76 family.</text>
</comment>
<evidence type="ECO:0000256" key="1">
    <source>
        <dbReference type="ARBA" id="ARBA00001452"/>
    </source>
</evidence>
<dbReference type="SUPFAM" id="SSF48264">
    <property type="entry name" value="Cytochrome P450"/>
    <property type="match status" value="1"/>
</dbReference>
<evidence type="ECO:0000256" key="15">
    <source>
        <dbReference type="PIRSR" id="PIRSR602403-1"/>
    </source>
</evidence>
<comment type="catalytic activity">
    <reaction evidence="1">
        <text>Random hydrolysis of (1-&gt;6)-alpha-D-mannosidic linkages in unbranched (1-&gt;6)-mannans.</text>
        <dbReference type="EC" id="3.2.1.101"/>
    </reaction>
</comment>
<organism evidence="17 18">
    <name type="scientific">Staphylotrichum longicolle</name>
    <dbReference type="NCBI Taxonomy" id="669026"/>
    <lineage>
        <taxon>Eukaryota</taxon>
        <taxon>Fungi</taxon>
        <taxon>Dikarya</taxon>
        <taxon>Ascomycota</taxon>
        <taxon>Pezizomycotina</taxon>
        <taxon>Sordariomycetes</taxon>
        <taxon>Sordariomycetidae</taxon>
        <taxon>Sordariales</taxon>
        <taxon>Chaetomiaceae</taxon>
        <taxon>Staphylotrichum</taxon>
    </lineage>
</organism>
<dbReference type="InterPro" id="IPR001128">
    <property type="entry name" value="Cyt_P450"/>
</dbReference>
<dbReference type="CDD" id="cd11063">
    <property type="entry name" value="CYP52"/>
    <property type="match status" value="1"/>
</dbReference>
<dbReference type="Pfam" id="PF03663">
    <property type="entry name" value="Glyco_hydro_76"/>
    <property type="match status" value="1"/>
</dbReference>
<dbReference type="Proteomes" id="UP001197093">
    <property type="component" value="Unassembled WGS sequence"/>
</dbReference>
<dbReference type="GO" id="GO:0016052">
    <property type="term" value="P:carbohydrate catabolic process"/>
    <property type="evidence" value="ECO:0007669"/>
    <property type="project" value="InterPro"/>
</dbReference>
<keyword evidence="14" id="KW-0326">Glycosidase</keyword>
<keyword evidence="15" id="KW-0349">Heme</keyword>
<evidence type="ECO:0000256" key="5">
    <source>
        <dbReference type="ARBA" id="ARBA00010617"/>
    </source>
</evidence>
<proteinExistence type="inferred from homology"/>
<protein>
    <recommendedName>
        <fullName evidence="6">mannan endo-1,6-alpha-mannosidase</fullName>
        <ecNumber evidence="6">3.2.1.101</ecNumber>
    </recommendedName>
</protein>
<keyword evidence="9" id="KW-0378">Hydrolase</keyword>
<evidence type="ECO:0000256" key="4">
    <source>
        <dbReference type="ARBA" id="ARBA00009699"/>
    </source>
</evidence>
<sequence>MVDDMMSFYTGNHPGGVPGLLPRPYYWWEGGALMGSLIDYWYYTADTRWNNVTEEGLLFQVGPNNDYMPPNQTMTEGNDDQGFWGMAVMSAAEHNFQNPPDDKPQWLALAQAVFNTQAARWEKKDCGGGLRWQIFTWNNGYNYKNSISQACFFNIAARLARYTGNQSYADWAEQTWDWMVATGLLDLRNYYIYDGMHVENCSSITPYQWTYNTGAFLQGAAAMYNYSTRAAQVETWRERIDGLLNGSQVFYTGDNKNIMTEVACEPVDLCDLDQQSFKAYLSRWMAATTKWAPWTYGRIKPLLESSAMAAAATCTGGDNGRMCGLKWNTRKWDGSTGAGQQMAAMEVVLANTIEEARLPVTNWTGGTSPGDPGAGGADVGRKNREFPPISTAEKAGAYILTILAIVGLILGSVFVLIDENDRSSPSERLVRLCSAAGNWSRGLLKLQGQGSKNLSLNKYRFQCRARALHCGPVAVYPHKDPILGLDAFSEALRALKSHRLLDFYAGRFASYGNTHYTIALGKRLLMTNEVENIKTILGTKMDDWPIDGPRLLATLPVLGPDSIFTSNGEAWHRARALLKPSFVRDQVADLKCFDRHIKDMLAAIPDDGTTFDIQSVLSDMTMDSSTDFLLGSSTHLLTEASPEAQQFVKDFEYASRESAKKARLGPILYHLPHRKLKEAVRGLREYVRFYLRRARAEKKSGVARERKYVFLDELLKANPPEDYTIDQILSILIAGRDTTATAMTSAFYFLARSPSAVEKLREEINSVDDENPTWEQLKHMKYLNNVIKEALRLFTPVATNSRTANKETVLPRGGGKDGSQPILVPKGMSVRWTSHALHRKQDVYGPDADEFRPERWDSDLRVSWEYIPFSGGPRICPGQQFALTQIAYTLFKFFRMFRAIEARDSGPLLAQTNLTISFPYGCLVSVTRA</sequence>
<dbReference type="InterPro" id="IPR036396">
    <property type="entry name" value="Cyt_P450_sf"/>
</dbReference>
<dbReference type="FunFam" id="1.50.10.20:FF:000006">
    <property type="entry name" value="Mannan endo-1,6-alpha-mannosidase"/>
    <property type="match status" value="1"/>
</dbReference>
<dbReference type="GO" id="GO:0020037">
    <property type="term" value="F:heme binding"/>
    <property type="evidence" value="ECO:0007669"/>
    <property type="project" value="InterPro"/>
</dbReference>
<dbReference type="AlphaFoldDB" id="A0AAD4I105"/>